<protein>
    <submittedName>
        <fullName evidence="3">Uncharacterized protein</fullName>
    </submittedName>
</protein>
<feature type="chain" id="PRO_5008399338" evidence="2">
    <location>
        <begin position="19"/>
        <end position="183"/>
    </location>
</feature>
<organism evidence="3 4">
    <name type="scientific">Glossina austeni</name>
    <name type="common">Savannah tsetse fly</name>
    <dbReference type="NCBI Taxonomy" id="7395"/>
    <lineage>
        <taxon>Eukaryota</taxon>
        <taxon>Metazoa</taxon>
        <taxon>Ecdysozoa</taxon>
        <taxon>Arthropoda</taxon>
        <taxon>Hexapoda</taxon>
        <taxon>Insecta</taxon>
        <taxon>Pterygota</taxon>
        <taxon>Neoptera</taxon>
        <taxon>Endopterygota</taxon>
        <taxon>Diptera</taxon>
        <taxon>Brachycera</taxon>
        <taxon>Muscomorpha</taxon>
        <taxon>Hippoboscoidea</taxon>
        <taxon>Glossinidae</taxon>
        <taxon>Glossina</taxon>
    </lineage>
</organism>
<dbReference type="AlphaFoldDB" id="A0A1A9VFJ3"/>
<sequence>MNICILVVITVIASVTAANNTTYVVISNHSHARPNSLCLAICIPICMQQNASSSSSLSLSYTRIFIIAGIIAHHPRMLWSYNDLLFHASDILLLSVEPLYHVYPIALPLWSTKLSDDISNSKGYRKNDTGIPVVRNYTTPIFTHARVSKVQYQQHSSGSNGKKQQPMNDIKYERWPMEATNQR</sequence>
<feature type="region of interest" description="Disordered" evidence="1">
    <location>
        <begin position="153"/>
        <end position="183"/>
    </location>
</feature>
<evidence type="ECO:0000256" key="1">
    <source>
        <dbReference type="SAM" id="MobiDB-lite"/>
    </source>
</evidence>
<proteinExistence type="predicted"/>
<dbReference type="Proteomes" id="UP000078200">
    <property type="component" value="Unassembled WGS sequence"/>
</dbReference>
<dbReference type="EnsemblMetazoa" id="GAUT035653-RA">
    <property type="protein sequence ID" value="GAUT035653-PA"/>
    <property type="gene ID" value="GAUT035653"/>
</dbReference>
<feature type="signal peptide" evidence="2">
    <location>
        <begin position="1"/>
        <end position="18"/>
    </location>
</feature>
<name>A0A1A9VFJ3_GLOAU</name>
<accession>A0A1A9VFJ3</accession>
<evidence type="ECO:0000313" key="3">
    <source>
        <dbReference type="EnsemblMetazoa" id="GAUT035653-PA"/>
    </source>
</evidence>
<dbReference type="VEuPathDB" id="VectorBase:GAUT035653"/>
<evidence type="ECO:0000256" key="2">
    <source>
        <dbReference type="SAM" id="SignalP"/>
    </source>
</evidence>
<feature type="compositionally biased region" description="Polar residues" evidence="1">
    <location>
        <begin position="153"/>
        <end position="167"/>
    </location>
</feature>
<evidence type="ECO:0000313" key="4">
    <source>
        <dbReference type="Proteomes" id="UP000078200"/>
    </source>
</evidence>
<keyword evidence="2" id="KW-0732">Signal</keyword>
<keyword evidence="4" id="KW-1185">Reference proteome</keyword>
<reference evidence="3" key="1">
    <citation type="submission" date="2020-05" db="UniProtKB">
        <authorList>
            <consortium name="EnsemblMetazoa"/>
        </authorList>
    </citation>
    <scope>IDENTIFICATION</scope>
    <source>
        <strain evidence="3">TTRI</strain>
    </source>
</reference>